<feature type="region of interest" description="Disordered" evidence="1">
    <location>
        <begin position="659"/>
        <end position="689"/>
    </location>
</feature>
<feature type="region of interest" description="Disordered" evidence="1">
    <location>
        <begin position="55"/>
        <end position="134"/>
    </location>
</feature>
<organism evidence="2">
    <name type="scientific">Aphanomyces astaci</name>
    <name type="common">Crayfish plague agent</name>
    <dbReference type="NCBI Taxonomy" id="112090"/>
    <lineage>
        <taxon>Eukaryota</taxon>
        <taxon>Sar</taxon>
        <taxon>Stramenopiles</taxon>
        <taxon>Oomycota</taxon>
        <taxon>Saprolegniomycetes</taxon>
        <taxon>Saprolegniales</taxon>
        <taxon>Verrucalvaceae</taxon>
        <taxon>Aphanomyces</taxon>
    </lineage>
</organism>
<dbReference type="AlphaFoldDB" id="W4GXI5"/>
<accession>W4GXI5</accession>
<dbReference type="InterPro" id="IPR033192">
    <property type="entry name" value="ODAD3"/>
</dbReference>
<evidence type="ECO:0000313" key="2">
    <source>
        <dbReference type="EMBL" id="ETV84440.1"/>
    </source>
</evidence>
<dbReference type="RefSeq" id="XP_009826132.1">
    <property type="nucleotide sequence ID" value="XM_009827830.1"/>
</dbReference>
<dbReference type="VEuPathDB" id="FungiDB:H257_03649"/>
<dbReference type="GO" id="GO:0036158">
    <property type="term" value="P:outer dynein arm assembly"/>
    <property type="evidence" value="ECO:0007669"/>
    <property type="project" value="InterPro"/>
</dbReference>
<dbReference type="EMBL" id="KI913119">
    <property type="protein sequence ID" value="ETV84440.1"/>
    <property type="molecule type" value="Genomic_DNA"/>
</dbReference>
<dbReference type="GeneID" id="20805645"/>
<dbReference type="GO" id="GO:0003341">
    <property type="term" value="P:cilium movement"/>
    <property type="evidence" value="ECO:0007669"/>
    <property type="project" value="InterPro"/>
</dbReference>
<dbReference type="GO" id="GO:0035253">
    <property type="term" value="C:ciliary rootlet"/>
    <property type="evidence" value="ECO:0007669"/>
    <property type="project" value="TreeGrafter"/>
</dbReference>
<dbReference type="PANTHER" id="PTHR46518:SF1">
    <property type="entry name" value="OUTER DYNEIN ARM-DOCKING COMPLEX SUBUNIT 3"/>
    <property type="match status" value="1"/>
</dbReference>
<evidence type="ECO:0000256" key="1">
    <source>
        <dbReference type="SAM" id="MobiDB-lite"/>
    </source>
</evidence>
<reference evidence="2" key="1">
    <citation type="submission" date="2013-12" db="EMBL/GenBank/DDBJ databases">
        <title>The Genome Sequence of Aphanomyces astaci APO3.</title>
        <authorList>
            <consortium name="The Broad Institute Genomics Platform"/>
            <person name="Russ C."/>
            <person name="Tyler B."/>
            <person name="van West P."/>
            <person name="Dieguez-Uribeondo J."/>
            <person name="Young S.K."/>
            <person name="Zeng Q."/>
            <person name="Gargeya S."/>
            <person name="Fitzgerald M."/>
            <person name="Abouelleil A."/>
            <person name="Alvarado L."/>
            <person name="Chapman S.B."/>
            <person name="Gainer-Dewar J."/>
            <person name="Goldberg J."/>
            <person name="Griggs A."/>
            <person name="Gujja S."/>
            <person name="Hansen M."/>
            <person name="Howarth C."/>
            <person name="Imamovic A."/>
            <person name="Ireland A."/>
            <person name="Larimer J."/>
            <person name="McCowan C."/>
            <person name="Murphy C."/>
            <person name="Pearson M."/>
            <person name="Poon T.W."/>
            <person name="Priest M."/>
            <person name="Roberts A."/>
            <person name="Saif S."/>
            <person name="Shea T."/>
            <person name="Sykes S."/>
            <person name="Wortman J."/>
            <person name="Nusbaum C."/>
            <person name="Birren B."/>
        </authorList>
    </citation>
    <scope>NUCLEOTIDE SEQUENCE [LARGE SCALE GENOMIC DNA]</scope>
    <source>
        <strain evidence="2">APO3</strain>
    </source>
</reference>
<sequence>MDDDELARNHQEVSTFTTIMAPLVQSALARVAAATPTKPLRPFSANTMLVPKHRSPPSIIGPTLVPMSPSVGHTPIRPRHAASSPNANGKGAASDDQVRGAEAAAATTTAMMPLTKPRPNTAAKMKSQPKSNQVDVDRCDATCAGGLPPVLATKKAAAMHPPSRPPTAARQLHSPCNPGKFTRLTTSTASTTTSNALQRAKLLANKLRPKSAIVQPSSMATVHAKKKRPRPPSAWLMIQSQAATESLGPLSPTGEVDKVSIDLTKQEVIRQRDVTASAYKVFNDIKHTRDSKMVELSHLHRQVALLSKEMTATSSETSAATTLSSQTRLLQLQIAHDKDQSNKCRQYKRVLEHMLERTKLDAAAIVARTKVTRHHTLVVEKEWRALDSRKYTLENAAAHTLKRLDQLRLDQSAKRDDQAATLKCLRSEAEQSQELHRRRVEADRKRRNLVMTFRSPHGGNARPSLSRMDTHLLLLRESALTSREAEFDWLVDKTGETDVTLLLDRFVQHDHDMEVLRQLDADGVAAHMRLDKEHARLQAEVYELRTCGSDQVMDAQRKVKGMLEDELWVAQANEESAREEMHYHQAIVTAMHQGLHSILQWLQCVDPMGCSEFKSQPLETLPLLCIQLVQTHLAGLEMYSTQALQELLEKLPVSLWPMSQPHDSVTDDGVDTDESSHQSNNYENAARQSHVARILEPETFSKQDTFQNDSTK</sequence>
<feature type="compositionally biased region" description="Low complexity" evidence="1">
    <location>
        <begin position="101"/>
        <end position="110"/>
    </location>
</feature>
<name>W4GXI5_APHAT</name>
<feature type="region of interest" description="Disordered" evidence="1">
    <location>
        <begin position="155"/>
        <end position="193"/>
    </location>
</feature>
<protein>
    <submittedName>
        <fullName evidence="2">Uncharacterized protein</fullName>
    </submittedName>
</protein>
<gene>
    <name evidence="2" type="ORF">H257_03649</name>
</gene>
<dbReference type="OrthoDB" id="70015at2759"/>
<dbReference type="GO" id="GO:0097542">
    <property type="term" value="C:ciliary tip"/>
    <property type="evidence" value="ECO:0007669"/>
    <property type="project" value="TreeGrafter"/>
</dbReference>
<feature type="compositionally biased region" description="Polar residues" evidence="1">
    <location>
        <begin position="677"/>
        <end position="687"/>
    </location>
</feature>
<dbReference type="PANTHER" id="PTHR46518">
    <property type="entry name" value="COILED-COIL DOMAIN-CONTAINING PROTEIN 151"/>
    <property type="match status" value="1"/>
</dbReference>
<dbReference type="GO" id="GO:0036064">
    <property type="term" value="C:ciliary basal body"/>
    <property type="evidence" value="ECO:0007669"/>
    <property type="project" value="TreeGrafter"/>
</dbReference>
<proteinExistence type="predicted"/>